<accession>T0JSW2</accession>
<feature type="compositionally biased region" description="Polar residues" evidence="1">
    <location>
        <begin position="1"/>
        <end position="10"/>
    </location>
</feature>
<dbReference type="OrthoDB" id="4851329at2759"/>
<proteinExistence type="predicted"/>
<evidence type="ECO:0000256" key="1">
    <source>
        <dbReference type="SAM" id="MobiDB-lite"/>
    </source>
</evidence>
<organism evidence="2 3">
    <name type="scientific">Colletotrichum gloeosporioides (strain Cg-14)</name>
    <name type="common">Anthracnose fungus</name>
    <name type="synonym">Glomerella cingulata</name>
    <dbReference type="NCBI Taxonomy" id="1237896"/>
    <lineage>
        <taxon>Eukaryota</taxon>
        <taxon>Fungi</taxon>
        <taxon>Dikarya</taxon>
        <taxon>Ascomycota</taxon>
        <taxon>Pezizomycotina</taxon>
        <taxon>Sordariomycetes</taxon>
        <taxon>Hypocreomycetidae</taxon>
        <taxon>Glomerellales</taxon>
        <taxon>Glomerellaceae</taxon>
        <taxon>Colletotrichum</taxon>
        <taxon>Colletotrichum gloeosporioides species complex</taxon>
    </lineage>
</organism>
<protein>
    <submittedName>
        <fullName evidence="2">Uncharacterized protein</fullName>
    </submittedName>
</protein>
<comment type="caution">
    <text evidence="2">The sequence shown here is derived from an EMBL/GenBank/DDBJ whole genome shotgun (WGS) entry which is preliminary data.</text>
</comment>
<feature type="compositionally biased region" description="Gly residues" evidence="1">
    <location>
        <begin position="110"/>
        <end position="132"/>
    </location>
</feature>
<gene>
    <name evidence="2" type="ORF">CGLO_14756</name>
</gene>
<feature type="compositionally biased region" description="Low complexity" evidence="1">
    <location>
        <begin position="85"/>
        <end position="99"/>
    </location>
</feature>
<dbReference type="HOGENOM" id="CLU_1343146_0_0_1"/>
<evidence type="ECO:0000313" key="2">
    <source>
        <dbReference type="EMBL" id="EQB46207.1"/>
    </source>
</evidence>
<dbReference type="Proteomes" id="UP000015530">
    <property type="component" value="Unassembled WGS sequence"/>
</dbReference>
<feature type="compositionally biased region" description="Low complexity" evidence="1">
    <location>
        <begin position="49"/>
        <end position="60"/>
    </location>
</feature>
<dbReference type="AlphaFoldDB" id="T0JSW2"/>
<name>T0JSW2_COLGC</name>
<dbReference type="EMBL" id="AMYD01003490">
    <property type="protein sequence ID" value="EQB46207.1"/>
    <property type="molecule type" value="Genomic_DNA"/>
</dbReference>
<reference evidence="3" key="1">
    <citation type="journal article" date="2013" name="Mol. Plant Microbe Interact.">
        <title>Global aspects of pacC regulation of pathogenicity genes in Colletotrichum gloeosporioides as revealed by transcriptome analysis.</title>
        <authorList>
            <person name="Alkan N."/>
            <person name="Meng X."/>
            <person name="Friedlander G."/>
            <person name="Reuveni E."/>
            <person name="Sukno S."/>
            <person name="Sherman A."/>
            <person name="Thon M."/>
            <person name="Fluhr R."/>
            <person name="Prusky D."/>
        </authorList>
    </citation>
    <scope>NUCLEOTIDE SEQUENCE [LARGE SCALE GENOMIC DNA]</scope>
    <source>
        <strain evidence="3">Cg-14</strain>
    </source>
</reference>
<sequence length="204" mass="22106">MSSRRNTGTTSSHGYGPGSGRPGSSSQKKLTPPPQLHERVLLKGQHYRQSQLQPQPQPLSGDRVASSLPSSREAQAHAAPHHDSNLQQHLNNQRHQPQQTQHLRVHLRGGQEGQGGVGTERGGTGGNRGGPRGAPPRNFPYNNSNRDPGLGGFNSSTNQQKFWPEDLRNPRGGLGIDHNLPSPPTPKFEVKRGFGQRTDTPSGE</sequence>
<evidence type="ECO:0000313" key="3">
    <source>
        <dbReference type="Proteomes" id="UP000015530"/>
    </source>
</evidence>
<feature type="region of interest" description="Disordered" evidence="1">
    <location>
        <begin position="1"/>
        <end position="204"/>
    </location>
</feature>